<dbReference type="InterPro" id="IPR038475">
    <property type="entry name" value="RecG_C_sf"/>
</dbReference>
<name>A0ABY5VML0_9FIRM</name>
<accession>A0ABY5VML0</accession>
<dbReference type="Pfam" id="PF13412">
    <property type="entry name" value="HTH_24"/>
    <property type="match status" value="1"/>
</dbReference>
<dbReference type="PANTHER" id="PTHR30595:SF6">
    <property type="entry name" value="SCHLAFEN ALBA-2 DOMAIN-CONTAINING PROTEIN"/>
    <property type="match status" value="1"/>
</dbReference>
<proteinExistence type="predicted"/>
<reference evidence="1" key="1">
    <citation type="journal article" date="2022" name="Cell">
        <title>Design, construction, and in vivo augmentation of a complex gut microbiome.</title>
        <authorList>
            <person name="Cheng A.G."/>
            <person name="Ho P.Y."/>
            <person name="Aranda-Diaz A."/>
            <person name="Jain S."/>
            <person name="Yu F.B."/>
            <person name="Meng X."/>
            <person name="Wang M."/>
            <person name="Iakiviak M."/>
            <person name="Nagashima K."/>
            <person name="Zhao A."/>
            <person name="Murugkar P."/>
            <person name="Patil A."/>
            <person name="Atabakhsh K."/>
            <person name="Weakley A."/>
            <person name="Yan J."/>
            <person name="Brumbaugh A.R."/>
            <person name="Higginbottom S."/>
            <person name="Dimas A."/>
            <person name="Shiver A.L."/>
            <person name="Deutschbauer A."/>
            <person name="Neff N."/>
            <person name="Sonnenburg J.L."/>
            <person name="Huang K.C."/>
            <person name="Fischbach M.A."/>
        </authorList>
    </citation>
    <scope>NUCLEOTIDE SEQUENCE</scope>
    <source>
        <strain evidence="1">DSM 19829</strain>
    </source>
</reference>
<organism evidence="1 2">
    <name type="scientific">Ruminococcus gauvreauii</name>
    <dbReference type="NCBI Taxonomy" id="438033"/>
    <lineage>
        <taxon>Bacteria</taxon>
        <taxon>Bacillati</taxon>
        <taxon>Bacillota</taxon>
        <taxon>Clostridia</taxon>
        <taxon>Eubacteriales</taxon>
        <taxon>Oscillospiraceae</taxon>
        <taxon>Ruminococcus</taxon>
    </lineage>
</organism>
<sequence>MSEAIGEDDPKAVKEVSVEQLLNWKILRKSEGEILSTNAFVLLTSKYFTFSKIQCALFKGIERDVFIDKKEYSGPLYEQIENAYQFVLRHINLGVEIEGIVRKETYELPVGAIREMIVNAVCHRNYMDNSCVQVAVYDNRVEVTSPGMLYGGLTLEEAMSGRSKIRNRAIAEVFSRMEIIEEWGTGIRRILNRAKEFGLPEPEFLEIGDMFRVNLYRKADKKPIKADKKPIKADKKPIKAERKELVLAFVDNKGSISNKEAREILGLAESTTKRFLKEMVKEGLLVEKGDRRARIYLRADDKK</sequence>
<dbReference type="Gene3D" id="3.30.565.60">
    <property type="match status" value="1"/>
</dbReference>
<keyword evidence="2" id="KW-1185">Reference proteome</keyword>
<evidence type="ECO:0000313" key="1">
    <source>
        <dbReference type="EMBL" id="UWP61025.1"/>
    </source>
</evidence>
<evidence type="ECO:0000313" key="2">
    <source>
        <dbReference type="Proteomes" id="UP001060164"/>
    </source>
</evidence>
<dbReference type="InterPro" id="IPR036388">
    <property type="entry name" value="WH-like_DNA-bd_sf"/>
</dbReference>
<dbReference type="EMBL" id="CP102290">
    <property type="protein sequence ID" value="UWP61025.1"/>
    <property type="molecule type" value="Genomic_DNA"/>
</dbReference>
<dbReference type="Pfam" id="PF13749">
    <property type="entry name" value="HATPase_c_4"/>
    <property type="match status" value="1"/>
</dbReference>
<dbReference type="Proteomes" id="UP001060164">
    <property type="component" value="Chromosome"/>
</dbReference>
<dbReference type="InterPro" id="IPR036390">
    <property type="entry name" value="WH_DNA-bd_sf"/>
</dbReference>
<dbReference type="SUPFAM" id="SSF46785">
    <property type="entry name" value="Winged helix' DNA-binding domain"/>
    <property type="match status" value="1"/>
</dbReference>
<dbReference type="Gene3D" id="1.10.10.10">
    <property type="entry name" value="Winged helix-like DNA-binding domain superfamily/Winged helix DNA-binding domain"/>
    <property type="match status" value="1"/>
</dbReference>
<gene>
    <name evidence="1" type="ORF">NQ502_08350</name>
</gene>
<protein>
    <submittedName>
        <fullName evidence="1">Winged helix-turn-helix transcriptional regulator</fullName>
    </submittedName>
</protein>
<dbReference type="PANTHER" id="PTHR30595">
    <property type="entry name" value="GLPR-RELATED TRANSCRIPTIONAL REPRESSOR"/>
    <property type="match status" value="1"/>
</dbReference>
<dbReference type="RefSeq" id="WP_148511970.1">
    <property type="nucleotide sequence ID" value="NZ_CABLBR010000036.1"/>
</dbReference>